<proteinExistence type="predicted"/>
<name>A0A8S3ULC6_MYTED</name>
<evidence type="ECO:0000313" key="2">
    <source>
        <dbReference type="EMBL" id="CAG2243500.1"/>
    </source>
</evidence>
<evidence type="ECO:0000313" key="3">
    <source>
        <dbReference type="Proteomes" id="UP000683360"/>
    </source>
</evidence>
<keyword evidence="1" id="KW-0175">Coiled coil</keyword>
<protein>
    <submittedName>
        <fullName evidence="2">Uncharacterized protein</fullName>
    </submittedName>
</protein>
<gene>
    <name evidence="2" type="ORF">MEDL_55619</name>
</gene>
<dbReference type="Proteomes" id="UP000683360">
    <property type="component" value="Unassembled WGS sequence"/>
</dbReference>
<feature type="coiled-coil region" evidence="1">
    <location>
        <begin position="298"/>
        <end position="332"/>
    </location>
</feature>
<organism evidence="2 3">
    <name type="scientific">Mytilus edulis</name>
    <name type="common">Blue mussel</name>
    <dbReference type="NCBI Taxonomy" id="6550"/>
    <lineage>
        <taxon>Eukaryota</taxon>
        <taxon>Metazoa</taxon>
        <taxon>Spiralia</taxon>
        <taxon>Lophotrochozoa</taxon>
        <taxon>Mollusca</taxon>
        <taxon>Bivalvia</taxon>
        <taxon>Autobranchia</taxon>
        <taxon>Pteriomorphia</taxon>
        <taxon>Mytilida</taxon>
        <taxon>Mytiloidea</taxon>
        <taxon>Mytilidae</taxon>
        <taxon>Mytilinae</taxon>
        <taxon>Mytilus</taxon>
    </lineage>
</organism>
<accession>A0A8S3ULC6</accession>
<dbReference type="AlphaFoldDB" id="A0A8S3ULC6"/>
<keyword evidence="3" id="KW-1185">Reference proteome</keyword>
<reference evidence="2" key="1">
    <citation type="submission" date="2021-03" db="EMBL/GenBank/DDBJ databases">
        <authorList>
            <person name="Bekaert M."/>
        </authorList>
    </citation>
    <scope>NUCLEOTIDE SEQUENCE</scope>
</reference>
<dbReference type="EMBL" id="CAJPWZ010002703">
    <property type="protein sequence ID" value="CAG2243500.1"/>
    <property type="molecule type" value="Genomic_DNA"/>
</dbReference>
<dbReference type="OrthoDB" id="6077750at2759"/>
<comment type="caution">
    <text evidence="2">The sequence shown here is derived from an EMBL/GenBank/DDBJ whole genome shotgun (WGS) entry which is preliminary data.</text>
</comment>
<sequence>MQLKHLSDWGDAKLLGPGHVAFLSVPSSSSATGNITCMQLKHLSDWGDAKLLGPGHVAFLSVPSSSSATGKKVAGIEDLESQAEAEIIKGKVNLIIHEFSHIAYSGCKETLEEEGLKPSIIKRIFKTWNFKARVFHESNMLGETMRDSFETFLQNPDINLTPIIFATLSRKLSNDIVQTAALAQEITRRYDKPEKEGFKNTLSNLRNEFRLLTDTHTSILRIFNDYKALHRNKRSVLPIIGKAMHFLFGTLTDSDVSAIKGNIRVLADNQNKLSHVLSENLSILNVTRIEVSENRHAINSLIGDLREIDSKLENVTEEFEKQIIDLENYIQKYVQLDLITGELKLLMQKAMFYLEHLGSQLNMLSLGHLSPSTITPTNLKRLLNEIKNKLPRYLELSEDPNSNNTTENEANSTTPWIVATVTTLTEQFQVLIFTMISVLVVLNRIHRLLLNAIPALRNFIPPVRQLINPPQHQPLHQAVQPIPPVVHQEVILPLPAPPLILRRSTRQSIPPNRLNL</sequence>
<evidence type="ECO:0000256" key="1">
    <source>
        <dbReference type="SAM" id="Coils"/>
    </source>
</evidence>